<evidence type="ECO:0000313" key="3">
    <source>
        <dbReference type="Proteomes" id="UP000198440"/>
    </source>
</evidence>
<accession>A0A239EDP2</accession>
<keyword evidence="1" id="KW-0732">Signal</keyword>
<dbReference type="AlphaFoldDB" id="A0A239EDP2"/>
<dbReference type="Proteomes" id="UP000198440">
    <property type="component" value="Unassembled WGS sequence"/>
</dbReference>
<name>A0A239EDP2_9RHOB</name>
<evidence type="ECO:0008006" key="4">
    <source>
        <dbReference type="Google" id="ProtNLM"/>
    </source>
</evidence>
<gene>
    <name evidence="2" type="ORF">SAMN04488078_101456</name>
</gene>
<protein>
    <recommendedName>
        <fullName evidence="4">Secreted protein</fullName>
    </recommendedName>
</protein>
<feature type="chain" id="PRO_5012828202" description="Secreted protein" evidence="1">
    <location>
        <begin position="34"/>
        <end position="298"/>
    </location>
</feature>
<proteinExistence type="predicted"/>
<evidence type="ECO:0000256" key="1">
    <source>
        <dbReference type="SAM" id="SignalP"/>
    </source>
</evidence>
<sequence>MPFSVFHSLISRSSLVPFLVASGVVAGAGPARAQDTPDPVSFAVEQCSTGDMLSTCPNYCQVACTSTKFLLDNTEACDTAMTALPDADEASCPVPSETGLVTLQACIDEKRQIPREPSRVIARNKERLAIFDAFFSDRPACAISSLALEAMFGCLSGETGVVQREYDAMPSLGLSDRPLNGDELVKLACSIGEDMLIQIDIGASSLSGRADELSDKLGQVTSCRLEYSKWFASRGEEFCTNRTFDNCEAVVEVFQTQLQQSLVGAEEQNKQISVVVDSLERDLSSLTSLGFVDPSICN</sequence>
<reference evidence="2 3" key="1">
    <citation type="submission" date="2017-06" db="EMBL/GenBank/DDBJ databases">
        <authorList>
            <person name="Kim H.J."/>
            <person name="Triplett B.A."/>
        </authorList>
    </citation>
    <scope>NUCLEOTIDE SEQUENCE [LARGE SCALE GENOMIC DNA]</scope>
    <source>
        <strain evidence="2 3">DSM 11445</strain>
    </source>
</reference>
<dbReference type="EMBL" id="FZON01000014">
    <property type="protein sequence ID" value="SNS42113.1"/>
    <property type="molecule type" value="Genomic_DNA"/>
</dbReference>
<feature type="signal peptide" evidence="1">
    <location>
        <begin position="1"/>
        <end position="33"/>
    </location>
</feature>
<organism evidence="2 3">
    <name type="scientific">Antarctobacter heliothermus</name>
    <dbReference type="NCBI Taxonomy" id="74033"/>
    <lineage>
        <taxon>Bacteria</taxon>
        <taxon>Pseudomonadati</taxon>
        <taxon>Pseudomonadota</taxon>
        <taxon>Alphaproteobacteria</taxon>
        <taxon>Rhodobacterales</taxon>
        <taxon>Roseobacteraceae</taxon>
        <taxon>Antarctobacter</taxon>
    </lineage>
</organism>
<dbReference type="RefSeq" id="WP_089277643.1">
    <property type="nucleotide sequence ID" value="NZ_FZON01000014.1"/>
</dbReference>
<evidence type="ECO:0000313" key="2">
    <source>
        <dbReference type="EMBL" id="SNS42113.1"/>
    </source>
</evidence>
<dbReference type="OrthoDB" id="7815094at2"/>